<proteinExistence type="predicted"/>
<dbReference type="InterPro" id="IPR013078">
    <property type="entry name" value="His_Pase_superF_clade-1"/>
</dbReference>
<dbReference type="Pfam" id="PF00300">
    <property type="entry name" value="His_Phos_1"/>
    <property type="match status" value="1"/>
</dbReference>
<keyword evidence="2" id="KW-0413">Isomerase</keyword>
<sequence length="211" mass="24101">MHTTRFCLIRHGETDWNRERRLQGHLDIPLNTQGMAQAERLATALQRQQLQFAALHVSELTRARQTAAAISRQLALPLHTHAALKERHYGAFQGRTFDEAREQIPHVYRLHQERDLHFDLQGGESLLAFQQRIMHCMQQLATHHAGQQILVVSHGGVLEMVYRTASGKGLSGARDFPIPNAALNWVNYQDGSWHIEKWADQAHLDDSLDEV</sequence>
<accession>A0A318JNA8</accession>
<protein>
    <submittedName>
        <fullName evidence="5">Phosphoglycerate mutase</fullName>
    </submittedName>
</protein>
<dbReference type="OrthoDB" id="9781415at2"/>
<feature type="binding site" evidence="4">
    <location>
        <begin position="10"/>
        <end position="17"/>
    </location>
    <ligand>
        <name>substrate</name>
    </ligand>
</feature>
<dbReference type="InterPro" id="IPR029033">
    <property type="entry name" value="His_PPase_superfam"/>
</dbReference>
<dbReference type="CDD" id="cd07067">
    <property type="entry name" value="HP_PGM_like"/>
    <property type="match status" value="1"/>
</dbReference>
<evidence type="ECO:0000313" key="6">
    <source>
        <dbReference type="Proteomes" id="UP000248395"/>
    </source>
</evidence>
<name>A0A318JNA8_9NEIS</name>
<comment type="caution">
    <text evidence="5">The sequence shown here is derived from an EMBL/GenBank/DDBJ whole genome shotgun (WGS) entry which is preliminary data.</text>
</comment>
<feature type="active site" description="Proton donor/acceptor" evidence="3">
    <location>
        <position position="86"/>
    </location>
</feature>
<dbReference type="InterPro" id="IPR001345">
    <property type="entry name" value="PG/BPGM_mutase_AS"/>
</dbReference>
<dbReference type="PROSITE" id="PS00175">
    <property type="entry name" value="PG_MUTASE"/>
    <property type="match status" value="1"/>
</dbReference>
<dbReference type="Proteomes" id="UP000248395">
    <property type="component" value="Unassembled WGS sequence"/>
</dbReference>
<evidence type="ECO:0000256" key="1">
    <source>
        <dbReference type="ARBA" id="ARBA00023152"/>
    </source>
</evidence>
<evidence type="ECO:0000256" key="3">
    <source>
        <dbReference type="PIRSR" id="PIRSR613078-1"/>
    </source>
</evidence>
<feature type="binding site" evidence="4">
    <location>
        <begin position="86"/>
        <end position="89"/>
    </location>
    <ligand>
        <name>substrate</name>
    </ligand>
</feature>
<dbReference type="SUPFAM" id="SSF53254">
    <property type="entry name" value="Phosphoglycerate mutase-like"/>
    <property type="match status" value="1"/>
</dbReference>
<feature type="active site" description="Tele-phosphohistidine intermediate" evidence="3">
    <location>
        <position position="11"/>
    </location>
</feature>
<gene>
    <name evidence="5" type="ORF">DFR38_102109</name>
</gene>
<feature type="binding site" evidence="4">
    <location>
        <position position="62"/>
    </location>
    <ligand>
        <name>substrate</name>
    </ligand>
</feature>
<organism evidence="5 6">
    <name type="scientific">Aquitalea magnusonii</name>
    <dbReference type="NCBI Taxonomy" id="332411"/>
    <lineage>
        <taxon>Bacteria</taxon>
        <taxon>Pseudomonadati</taxon>
        <taxon>Pseudomonadota</taxon>
        <taxon>Betaproteobacteria</taxon>
        <taxon>Neisseriales</taxon>
        <taxon>Chromobacteriaceae</taxon>
        <taxon>Aquitalea</taxon>
    </lineage>
</organism>
<dbReference type="GO" id="GO:0005737">
    <property type="term" value="C:cytoplasm"/>
    <property type="evidence" value="ECO:0007669"/>
    <property type="project" value="TreeGrafter"/>
</dbReference>
<dbReference type="Gene3D" id="3.40.50.1240">
    <property type="entry name" value="Phosphoglycerate mutase-like"/>
    <property type="match status" value="1"/>
</dbReference>
<dbReference type="RefSeq" id="WP_059284531.1">
    <property type="nucleotide sequence ID" value="NZ_LNQU01000003.1"/>
</dbReference>
<dbReference type="PANTHER" id="PTHR48100:SF1">
    <property type="entry name" value="HISTIDINE PHOSPHATASE FAMILY PROTEIN-RELATED"/>
    <property type="match status" value="1"/>
</dbReference>
<evidence type="ECO:0000256" key="4">
    <source>
        <dbReference type="PIRSR" id="PIRSR613078-2"/>
    </source>
</evidence>
<dbReference type="InterPro" id="IPR050275">
    <property type="entry name" value="PGM_Phosphatase"/>
</dbReference>
<keyword evidence="1" id="KW-0324">Glycolysis</keyword>
<evidence type="ECO:0000313" key="5">
    <source>
        <dbReference type="EMBL" id="PXX50461.1"/>
    </source>
</evidence>
<evidence type="ECO:0000256" key="2">
    <source>
        <dbReference type="ARBA" id="ARBA00023235"/>
    </source>
</evidence>
<dbReference type="EMBL" id="QJKC01000002">
    <property type="protein sequence ID" value="PXX50461.1"/>
    <property type="molecule type" value="Genomic_DNA"/>
</dbReference>
<keyword evidence="6" id="KW-1185">Reference proteome</keyword>
<reference evidence="5 6" key="1">
    <citation type="submission" date="2018-05" db="EMBL/GenBank/DDBJ databases">
        <title>Genomic Encyclopedia of Type Strains, Phase IV (KMG-IV): sequencing the most valuable type-strain genomes for metagenomic binning, comparative biology and taxonomic classification.</title>
        <authorList>
            <person name="Goeker M."/>
        </authorList>
    </citation>
    <scope>NUCLEOTIDE SEQUENCE [LARGE SCALE GENOMIC DNA]</scope>
    <source>
        <strain evidence="5 6">DSM 25134</strain>
    </source>
</reference>
<dbReference type="SMART" id="SM00855">
    <property type="entry name" value="PGAM"/>
    <property type="match status" value="1"/>
</dbReference>
<dbReference type="AlphaFoldDB" id="A0A318JNA8"/>
<dbReference type="GO" id="GO:0016791">
    <property type="term" value="F:phosphatase activity"/>
    <property type="evidence" value="ECO:0007669"/>
    <property type="project" value="TreeGrafter"/>
</dbReference>
<dbReference type="PANTHER" id="PTHR48100">
    <property type="entry name" value="BROAD-SPECIFICITY PHOSPHATASE YOR283W-RELATED"/>
    <property type="match status" value="1"/>
</dbReference>